<name>W4MBX1_9BACT</name>
<feature type="region of interest" description="Disordered" evidence="4">
    <location>
        <begin position="1"/>
        <end position="20"/>
    </location>
</feature>
<evidence type="ECO:0008006" key="7">
    <source>
        <dbReference type="Google" id="ProtNLM"/>
    </source>
</evidence>
<dbReference type="PROSITE" id="PS00198">
    <property type="entry name" value="4FE4S_FER_1"/>
    <property type="match status" value="1"/>
</dbReference>
<comment type="caution">
    <text evidence="5">The sequence shown here is derived from an EMBL/GenBank/DDBJ whole genome shotgun (WGS) entry which is preliminary data.</text>
</comment>
<keyword evidence="3" id="KW-0411">Iron-sulfur</keyword>
<dbReference type="PANTHER" id="PTHR42827:SF1">
    <property type="entry name" value="IRON-SULFUR CLUSTER-BINDING PROTEIN"/>
    <property type="match status" value="1"/>
</dbReference>
<dbReference type="Proteomes" id="UP000019140">
    <property type="component" value="Unassembled WGS sequence"/>
</dbReference>
<evidence type="ECO:0000256" key="4">
    <source>
        <dbReference type="SAM" id="MobiDB-lite"/>
    </source>
</evidence>
<keyword evidence="6" id="KW-1185">Reference proteome</keyword>
<organism evidence="5 6">
    <name type="scientific">Candidatus Entotheonella gemina</name>
    <dbReference type="NCBI Taxonomy" id="1429439"/>
    <lineage>
        <taxon>Bacteria</taxon>
        <taxon>Pseudomonadati</taxon>
        <taxon>Nitrospinota/Tectimicrobiota group</taxon>
        <taxon>Candidatus Tectimicrobiota</taxon>
        <taxon>Candidatus Entotheonellia</taxon>
        <taxon>Candidatus Entotheonellales</taxon>
        <taxon>Candidatus Entotheonellaceae</taxon>
        <taxon>Candidatus Entotheonella</taxon>
    </lineage>
</organism>
<evidence type="ECO:0000313" key="6">
    <source>
        <dbReference type="Proteomes" id="UP000019140"/>
    </source>
</evidence>
<sequence>MRKIGHVVTRPGRTLGDAPVDIPVPQELETVPGIPQNSKDVSFYSREYPLQRQQVEHAADTEWAHSVGTDEMQEYHHQHTGVMEPFYPLMNRSGDLEPTGMPTGEDVTELIKNKARELGYLDVGITAHDRRYVYEDRRNHVKYPHAICLALEQDYVGMQSAPSMSAEHGHYGTYEIQAPMGLQMVDYIRSLGYHGQVHGPSNHSAATIPMFVQAGLGQLGANGQLLTPHAGPRCRLQIITTDAPVTYDHPVDYGFHAFCQICQVCVNRCPGRALSAEKVWWRGVEKNKLAYKRCRPVMIRYEGCAVCMKVCPINRYGAKAVMEHYLETGEVLGKGTPNLEGYTLHPEQSGQYVVGYFGPGELPVFDAKFFDIPKGTRENAALNELVKAVETEDAASKPPEADEALLKFRDRLRDIVHGEAVSDSTMF</sequence>
<evidence type="ECO:0000256" key="1">
    <source>
        <dbReference type="ARBA" id="ARBA00022723"/>
    </source>
</evidence>
<dbReference type="GO" id="GO:0046872">
    <property type="term" value="F:metal ion binding"/>
    <property type="evidence" value="ECO:0007669"/>
    <property type="project" value="UniProtKB-KW"/>
</dbReference>
<dbReference type="SUPFAM" id="SSF54862">
    <property type="entry name" value="4Fe-4S ferredoxins"/>
    <property type="match status" value="1"/>
</dbReference>
<keyword evidence="2" id="KW-0408">Iron</keyword>
<dbReference type="PANTHER" id="PTHR42827">
    <property type="entry name" value="IRON-SULFUR CLUSTER-BINDING PROTEIN-RELATED"/>
    <property type="match status" value="1"/>
</dbReference>
<gene>
    <name evidence="5" type="ORF">ETSY2_09665</name>
</gene>
<evidence type="ECO:0000256" key="2">
    <source>
        <dbReference type="ARBA" id="ARBA00023004"/>
    </source>
</evidence>
<dbReference type="InterPro" id="IPR017900">
    <property type="entry name" value="4Fe4S_Fe_S_CS"/>
</dbReference>
<protein>
    <recommendedName>
        <fullName evidence="7">Reductive dehalogenase domain-containing protein</fullName>
    </recommendedName>
</protein>
<dbReference type="AlphaFoldDB" id="W4MBX1"/>
<proteinExistence type="predicted"/>
<evidence type="ECO:0000313" key="5">
    <source>
        <dbReference type="EMBL" id="ETX07703.1"/>
    </source>
</evidence>
<reference evidence="5 6" key="1">
    <citation type="journal article" date="2014" name="Nature">
        <title>An environmental bacterial taxon with a large and distinct metabolic repertoire.</title>
        <authorList>
            <person name="Wilson M.C."/>
            <person name="Mori T."/>
            <person name="Ruckert C."/>
            <person name="Uria A.R."/>
            <person name="Helf M.J."/>
            <person name="Takada K."/>
            <person name="Gernert C."/>
            <person name="Steffens U.A."/>
            <person name="Heycke N."/>
            <person name="Schmitt S."/>
            <person name="Rinke C."/>
            <person name="Helfrich E.J."/>
            <person name="Brachmann A.O."/>
            <person name="Gurgui C."/>
            <person name="Wakimoto T."/>
            <person name="Kracht M."/>
            <person name="Crusemann M."/>
            <person name="Hentschel U."/>
            <person name="Abe I."/>
            <person name="Matsunaga S."/>
            <person name="Kalinowski J."/>
            <person name="Takeyama H."/>
            <person name="Piel J."/>
        </authorList>
    </citation>
    <scope>NUCLEOTIDE SEQUENCE [LARGE SCALE GENOMIC DNA]</scope>
    <source>
        <strain evidence="6">TSY2</strain>
    </source>
</reference>
<keyword evidence="1" id="KW-0479">Metal-binding</keyword>
<dbReference type="HOGENOM" id="CLU_642038_0_0_7"/>
<dbReference type="EMBL" id="AZHX01000393">
    <property type="protein sequence ID" value="ETX07703.1"/>
    <property type="molecule type" value="Genomic_DNA"/>
</dbReference>
<dbReference type="GO" id="GO:0051536">
    <property type="term" value="F:iron-sulfur cluster binding"/>
    <property type="evidence" value="ECO:0007669"/>
    <property type="project" value="UniProtKB-KW"/>
</dbReference>
<evidence type="ECO:0000256" key="3">
    <source>
        <dbReference type="ARBA" id="ARBA00023014"/>
    </source>
</evidence>
<accession>W4MBX1</accession>